<protein>
    <recommendedName>
        <fullName evidence="3">DNA alkylation repair protein</fullName>
    </recommendedName>
</protein>
<accession>A0ABQ4N0A0</accession>
<evidence type="ECO:0000313" key="2">
    <source>
        <dbReference type="Proteomes" id="UP000680304"/>
    </source>
</evidence>
<organism evidence="1 2">
    <name type="scientific">Paenibacillus cisolokensis</name>
    <dbReference type="NCBI Taxonomy" id="1658519"/>
    <lineage>
        <taxon>Bacteria</taxon>
        <taxon>Bacillati</taxon>
        <taxon>Bacillota</taxon>
        <taxon>Bacilli</taxon>
        <taxon>Bacillales</taxon>
        <taxon>Paenibacillaceae</taxon>
        <taxon>Paenibacillus</taxon>
    </lineage>
</organism>
<evidence type="ECO:0008006" key="3">
    <source>
        <dbReference type="Google" id="ProtNLM"/>
    </source>
</evidence>
<gene>
    <name evidence="1" type="ORF">PACILC2_01160</name>
</gene>
<proteinExistence type="predicted"/>
<dbReference type="Pfam" id="PF08713">
    <property type="entry name" value="DNA_alkylation"/>
    <property type="match status" value="1"/>
</dbReference>
<sequence length="202" mass="23781">MLGVRLPQLRKLAREIAGSDWRAYLAQADDEFFEEVMLQGMVIGYAKADIEEILRYVAAFVPKIDNWSVCDSFCAGLKFTRSHKERVWHFLQPYLASDREYDIRFGVVMLLNYYIDESYIHDVLRWLDRIRHDGYYVKMAVAWAISICFVKLPEPTMAYLQNHSLDDITYNKALQKIVESHRVTEETKTLIRSMKRNRSRSG</sequence>
<dbReference type="InterPro" id="IPR016024">
    <property type="entry name" value="ARM-type_fold"/>
</dbReference>
<evidence type="ECO:0000313" key="1">
    <source>
        <dbReference type="EMBL" id="GIQ61548.1"/>
    </source>
</evidence>
<reference evidence="1 2" key="1">
    <citation type="submission" date="2021-04" db="EMBL/GenBank/DDBJ databases">
        <title>Draft genome sequence of Paenibacillus cisolokensis, LC2-13A.</title>
        <authorList>
            <person name="Uke A."/>
            <person name="Chhe C."/>
            <person name="Baramee S."/>
            <person name="Kosugi A."/>
        </authorList>
    </citation>
    <scope>NUCLEOTIDE SEQUENCE [LARGE SCALE GENOMIC DNA]</scope>
    <source>
        <strain evidence="1 2">LC2-13A</strain>
    </source>
</reference>
<name>A0ABQ4N0A0_9BACL</name>
<dbReference type="PANTHER" id="PTHR34070:SF1">
    <property type="entry name" value="DNA ALKYLATION REPAIR PROTEIN"/>
    <property type="match status" value="1"/>
</dbReference>
<dbReference type="SUPFAM" id="SSF48371">
    <property type="entry name" value="ARM repeat"/>
    <property type="match status" value="1"/>
</dbReference>
<dbReference type="InterPro" id="IPR014825">
    <property type="entry name" value="DNA_alkylation"/>
</dbReference>
<dbReference type="EMBL" id="BOVJ01000004">
    <property type="protein sequence ID" value="GIQ61548.1"/>
    <property type="molecule type" value="Genomic_DNA"/>
</dbReference>
<dbReference type="Proteomes" id="UP000680304">
    <property type="component" value="Unassembled WGS sequence"/>
</dbReference>
<dbReference type="PANTHER" id="PTHR34070">
    <property type="entry name" value="ARMADILLO-TYPE FOLD"/>
    <property type="match status" value="1"/>
</dbReference>
<keyword evidence="2" id="KW-1185">Reference proteome</keyword>
<dbReference type="CDD" id="cd06561">
    <property type="entry name" value="AlkD_like"/>
    <property type="match status" value="1"/>
</dbReference>
<dbReference type="Gene3D" id="1.25.10.90">
    <property type="match status" value="1"/>
</dbReference>
<comment type="caution">
    <text evidence="1">The sequence shown here is derived from an EMBL/GenBank/DDBJ whole genome shotgun (WGS) entry which is preliminary data.</text>
</comment>